<dbReference type="PROSITE" id="PS00134">
    <property type="entry name" value="TRYPSIN_HIS"/>
    <property type="match status" value="1"/>
</dbReference>
<keyword evidence="3" id="KW-0720">Serine protease</keyword>
<protein>
    <recommendedName>
        <fullName evidence="7">Peptidase S1 domain-containing protein</fullName>
    </recommendedName>
</protein>
<evidence type="ECO:0000256" key="6">
    <source>
        <dbReference type="SAM" id="SignalP"/>
    </source>
</evidence>
<name>A0A182SK99_9DIPT</name>
<evidence type="ECO:0000256" key="5">
    <source>
        <dbReference type="ARBA" id="ARBA00024195"/>
    </source>
</evidence>
<evidence type="ECO:0000256" key="1">
    <source>
        <dbReference type="ARBA" id="ARBA00022670"/>
    </source>
</evidence>
<dbReference type="InterPro" id="IPR009003">
    <property type="entry name" value="Peptidase_S1_PA"/>
</dbReference>
<dbReference type="SMART" id="SM00020">
    <property type="entry name" value="Tryp_SPc"/>
    <property type="match status" value="1"/>
</dbReference>
<dbReference type="GO" id="GO:0004252">
    <property type="term" value="F:serine-type endopeptidase activity"/>
    <property type="evidence" value="ECO:0007669"/>
    <property type="project" value="InterPro"/>
</dbReference>
<dbReference type="GO" id="GO:0006508">
    <property type="term" value="P:proteolysis"/>
    <property type="evidence" value="ECO:0007669"/>
    <property type="project" value="UniProtKB-KW"/>
</dbReference>
<dbReference type="VEuPathDB" id="VectorBase:AMAM008452"/>
<sequence length="154" mass="16395">MQAGVRFSGVTVCVLLFCAVGISAQEQRSGRIVGGRNADIADHPHMLLLRRNGHASCGAVVIGAKYALTAAHCVYPASNTSTVMSPLKMASTTQTGSSVEFTVERFMVHPKYLDSANDYDIAIIEISNEFSGYENVAPITLQNTEPSSSSAVCH</sequence>
<dbReference type="PROSITE" id="PS50240">
    <property type="entry name" value="TRYPSIN_DOM"/>
    <property type="match status" value="1"/>
</dbReference>
<feature type="signal peptide" evidence="6">
    <location>
        <begin position="1"/>
        <end position="24"/>
    </location>
</feature>
<accession>A0A182SK99</accession>
<feature type="chain" id="PRO_5008135838" description="Peptidase S1 domain-containing protein" evidence="6">
    <location>
        <begin position="25"/>
        <end position="154"/>
    </location>
</feature>
<comment type="similarity">
    <text evidence="5">Belongs to the peptidase S1 family. CLIP subfamily.</text>
</comment>
<dbReference type="PANTHER" id="PTHR24276">
    <property type="entry name" value="POLYSERASE-RELATED"/>
    <property type="match status" value="1"/>
</dbReference>
<dbReference type="PANTHER" id="PTHR24276:SF96">
    <property type="entry name" value="PEPTIDASE S1 DOMAIN-CONTAINING PROTEIN"/>
    <property type="match status" value="1"/>
</dbReference>
<evidence type="ECO:0000256" key="3">
    <source>
        <dbReference type="ARBA" id="ARBA00022825"/>
    </source>
</evidence>
<keyword evidence="9" id="KW-1185">Reference proteome</keyword>
<dbReference type="FunFam" id="2.40.10.10:FF:000068">
    <property type="entry name" value="transmembrane protease serine 2"/>
    <property type="match status" value="1"/>
</dbReference>
<evidence type="ECO:0000313" key="9">
    <source>
        <dbReference type="Proteomes" id="UP000075901"/>
    </source>
</evidence>
<proteinExistence type="inferred from homology"/>
<dbReference type="SUPFAM" id="SSF50494">
    <property type="entry name" value="Trypsin-like serine proteases"/>
    <property type="match status" value="1"/>
</dbReference>
<dbReference type="InterPro" id="IPR018114">
    <property type="entry name" value="TRYPSIN_HIS"/>
</dbReference>
<feature type="domain" description="Peptidase S1" evidence="7">
    <location>
        <begin position="32"/>
        <end position="154"/>
    </location>
</feature>
<dbReference type="Proteomes" id="UP000075901">
    <property type="component" value="Unassembled WGS sequence"/>
</dbReference>
<evidence type="ECO:0000256" key="4">
    <source>
        <dbReference type="ARBA" id="ARBA00023157"/>
    </source>
</evidence>
<dbReference type="Gene3D" id="2.40.10.10">
    <property type="entry name" value="Trypsin-like serine proteases"/>
    <property type="match status" value="1"/>
</dbReference>
<dbReference type="AlphaFoldDB" id="A0A182SK99"/>
<reference evidence="9" key="1">
    <citation type="submission" date="2013-09" db="EMBL/GenBank/DDBJ databases">
        <title>The Genome Sequence of Anopheles maculatus species B.</title>
        <authorList>
            <consortium name="The Broad Institute Genomics Platform"/>
            <person name="Neafsey D.E."/>
            <person name="Besansky N."/>
            <person name="Howell P."/>
            <person name="Walton C."/>
            <person name="Young S.K."/>
            <person name="Zeng Q."/>
            <person name="Gargeya S."/>
            <person name="Fitzgerald M."/>
            <person name="Haas B."/>
            <person name="Abouelleil A."/>
            <person name="Allen A.W."/>
            <person name="Alvarado L."/>
            <person name="Arachchi H.M."/>
            <person name="Berlin A.M."/>
            <person name="Chapman S.B."/>
            <person name="Gainer-Dewar J."/>
            <person name="Goldberg J."/>
            <person name="Griggs A."/>
            <person name="Gujja S."/>
            <person name="Hansen M."/>
            <person name="Howarth C."/>
            <person name="Imamovic A."/>
            <person name="Ireland A."/>
            <person name="Larimer J."/>
            <person name="McCowan C."/>
            <person name="Murphy C."/>
            <person name="Pearson M."/>
            <person name="Poon T.W."/>
            <person name="Priest M."/>
            <person name="Roberts A."/>
            <person name="Saif S."/>
            <person name="Shea T."/>
            <person name="Sisk P."/>
            <person name="Sykes S."/>
            <person name="Wortman J."/>
            <person name="Nusbaum C."/>
            <person name="Birren B."/>
        </authorList>
    </citation>
    <scope>NUCLEOTIDE SEQUENCE [LARGE SCALE GENOMIC DNA]</scope>
    <source>
        <strain evidence="9">maculatus3</strain>
    </source>
</reference>
<dbReference type="InterPro" id="IPR001254">
    <property type="entry name" value="Trypsin_dom"/>
</dbReference>
<keyword evidence="4" id="KW-1015">Disulfide bond</keyword>
<evidence type="ECO:0000313" key="8">
    <source>
        <dbReference type="EnsemblMetazoa" id="AMAM008452-PA"/>
    </source>
</evidence>
<keyword evidence="1" id="KW-0645">Protease</keyword>
<organism evidence="8 9">
    <name type="scientific">Anopheles maculatus</name>
    <dbReference type="NCBI Taxonomy" id="74869"/>
    <lineage>
        <taxon>Eukaryota</taxon>
        <taxon>Metazoa</taxon>
        <taxon>Ecdysozoa</taxon>
        <taxon>Arthropoda</taxon>
        <taxon>Hexapoda</taxon>
        <taxon>Insecta</taxon>
        <taxon>Pterygota</taxon>
        <taxon>Neoptera</taxon>
        <taxon>Endopterygota</taxon>
        <taxon>Diptera</taxon>
        <taxon>Nematocera</taxon>
        <taxon>Culicoidea</taxon>
        <taxon>Culicidae</taxon>
        <taxon>Anophelinae</taxon>
        <taxon>Anopheles</taxon>
        <taxon>Anopheles maculatus group</taxon>
    </lineage>
</organism>
<dbReference type="Pfam" id="PF00089">
    <property type="entry name" value="Trypsin"/>
    <property type="match status" value="1"/>
</dbReference>
<evidence type="ECO:0000256" key="2">
    <source>
        <dbReference type="ARBA" id="ARBA00022801"/>
    </source>
</evidence>
<reference evidence="8" key="2">
    <citation type="submission" date="2020-05" db="UniProtKB">
        <authorList>
            <consortium name="EnsemblMetazoa"/>
        </authorList>
    </citation>
    <scope>IDENTIFICATION</scope>
    <source>
        <strain evidence="8">maculatus3</strain>
    </source>
</reference>
<keyword evidence="6" id="KW-0732">Signal</keyword>
<dbReference type="InterPro" id="IPR043504">
    <property type="entry name" value="Peptidase_S1_PA_chymotrypsin"/>
</dbReference>
<dbReference type="EnsemblMetazoa" id="AMAM008452-RA">
    <property type="protein sequence ID" value="AMAM008452-PA"/>
    <property type="gene ID" value="AMAM008452"/>
</dbReference>
<evidence type="ECO:0000259" key="7">
    <source>
        <dbReference type="PROSITE" id="PS50240"/>
    </source>
</evidence>
<dbReference type="InterPro" id="IPR050430">
    <property type="entry name" value="Peptidase_S1"/>
</dbReference>
<keyword evidence="2" id="KW-0378">Hydrolase</keyword>